<dbReference type="Gene3D" id="3.30.1330.30">
    <property type="match status" value="1"/>
</dbReference>
<dbReference type="NCBIfam" id="NF006622">
    <property type="entry name" value="PRK09190.1"/>
    <property type="match status" value="1"/>
</dbReference>
<feature type="compositionally biased region" description="Pro residues" evidence="1">
    <location>
        <begin position="1"/>
        <end position="13"/>
    </location>
</feature>
<dbReference type="EMBL" id="SLXU01000006">
    <property type="protein sequence ID" value="TCP61091.1"/>
    <property type="molecule type" value="Genomic_DNA"/>
</dbReference>
<feature type="domain" description="YlxR" evidence="2">
    <location>
        <begin position="33"/>
        <end position="108"/>
    </location>
</feature>
<gene>
    <name evidence="3" type="ORF">EV663_10638</name>
</gene>
<sequence>MPIPTRRPGPDPGPRLTDMARGGAPKGADTPERRCIATGEVQPKAGLIRFVIGPEAQVVPDLWGKLPGRGIWVSADRAALELAVKRRIFARAAKQAVTVPEDLVDQVEAGLVRRLVEGLSLARKAGGAVAGFEKVKSWLETGRAAALLQASDGSERGKTKLRPPDGQDVAIGCLTARELGLAFGRESVIHGALASGGLTERVVEDAAKLSGVRREVGGATPGKG</sequence>
<dbReference type="AlphaFoldDB" id="A0A4R2RMV4"/>
<accession>A0A4R2RMV4</accession>
<dbReference type="Gene3D" id="3.30.1230.10">
    <property type="entry name" value="YlxR-like"/>
    <property type="match status" value="1"/>
</dbReference>
<dbReference type="SUPFAM" id="SSF64376">
    <property type="entry name" value="YlxR-like"/>
    <property type="match status" value="1"/>
</dbReference>
<dbReference type="InterPro" id="IPR029064">
    <property type="entry name" value="Ribosomal_eL30-like_sf"/>
</dbReference>
<dbReference type="PANTHER" id="PTHR34215:SF1">
    <property type="entry name" value="YLXR DOMAIN-CONTAINING PROTEIN"/>
    <property type="match status" value="1"/>
</dbReference>
<keyword evidence="4" id="KW-1185">Reference proteome</keyword>
<dbReference type="Proteomes" id="UP000295050">
    <property type="component" value="Unassembled WGS sequence"/>
</dbReference>
<comment type="caution">
    <text evidence="3">The sequence shown here is derived from an EMBL/GenBank/DDBJ whole genome shotgun (WGS) entry which is preliminary data.</text>
</comment>
<evidence type="ECO:0000313" key="3">
    <source>
        <dbReference type="EMBL" id="TCP61091.1"/>
    </source>
</evidence>
<dbReference type="InterPro" id="IPR037465">
    <property type="entry name" value="YlxR"/>
</dbReference>
<organism evidence="3 4">
    <name type="scientific">Rhodovulum bhavnagarense</name>
    <dbReference type="NCBI Taxonomy" id="992286"/>
    <lineage>
        <taxon>Bacteria</taxon>
        <taxon>Pseudomonadati</taxon>
        <taxon>Pseudomonadota</taxon>
        <taxon>Alphaproteobacteria</taxon>
        <taxon>Rhodobacterales</taxon>
        <taxon>Paracoccaceae</taxon>
        <taxon>Rhodovulum</taxon>
    </lineage>
</organism>
<dbReference type="InterPro" id="IPR007393">
    <property type="entry name" value="YlxR_dom"/>
</dbReference>
<dbReference type="CDD" id="cd00279">
    <property type="entry name" value="YlxR"/>
    <property type="match status" value="1"/>
</dbReference>
<dbReference type="SUPFAM" id="SSF55315">
    <property type="entry name" value="L30e-like"/>
    <property type="match status" value="1"/>
</dbReference>
<protein>
    <recommendedName>
        <fullName evidence="2">YlxR domain-containing protein</fullName>
    </recommendedName>
</protein>
<evidence type="ECO:0000259" key="2">
    <source>
        <dbReference type="Pfam" id="PF04296"/>
    </source>
</evidence>
<dbReference type="Pfam" id="PF04296">
    <property type="entry name" value="YlxR"/>
    <property type="match status" value="1"/>
</dbReference>
<feature type="region of interest" description="Disordered" evidence="1">
    <location>
        <begin position="1"/>
        <end position="32"/>
    </location>
</feature>
<evidence type="ECO:0000313" key="4">
    <source>
        <dbReference type="Proteomes" id="UP000295050"/>
    </source>
</evidence>
<reference evidence="3 4" key="1">
    <citation type="submission" date="2019-03" db="EMBL/GenBank/DDBJ databases">
        <title>Genomic Encyclopedia of Type Strains, Phase IV (KMG-IV): sequencing the most valuable type-strain genomes for metagenomic binning, comparative biology and taxonomic classification.</title>
        <authorList>
            <person name="Goeker M."/>
        </authorList>
    </citation>
    <scope>NUCLEOTIDE SEQUENCE [LARGE SCALE GENOMIC DNA]</scope>
    <source>
        <strain evidence="3 4">DSM 24766</strain>
    </source>
</reference>
<name>A0A4R2RMV4_9RHOB</name>
<proteinExistence type="predicted"/>
<dbReference type="InterPro" id="IPR035931">
    <property type="entry name" value="YlxR-like_sf"/>
</dbReference>
<evidence type="ECO:0000256" key="1">
    <source>
        <dbReference type="SAM" id="MobiDB-lite"/>
    </source>
</evidence>
<dbReference type="PANTHER" id="PTHR34215">
    <property type="entry name" value="BLL0784 PROTEIN"/>
    <property type="match status" value="1"/>
</dbReference>